<protein>
    <submittedName>
        <fullName evidence="4">Beta-lactamase/transpeptidase-like protein</fullName>
    </submittedName>
</protein>
<feature type="domain" description="Beta-lactamase-related" evidence="3">
    <location>
        <begin position="4"/>
        <end position="368"/>
    </location>
</feature>
<keyword evidence="2" id="KW-0378">Hydrolase</keyword>
<evidence type="ECO:0000256" key="1">
    <source>
        <dbReference type="ARBA" id="ARBA00009009"/>
    </source>
</evidence>
<dbReference type="Gene3D" id="3.40.710.10">
    <property type="entry name" value="DD-peptidase/beta-lactamase superfamily"/>
    <property type="match status" value="1"/>
</dbReference>
<dbReference type="PANTHER" id="PTHR43283">
    <property type="entry name" value="BETA-LACTAMASE-RELATED"/>
    <property type="match status" value="1"/>
</dbReference>
<reference evidence="4 5" key="1">
    <citation type="submission" date="2024-04" db="EMBL/GenBank/DDBJ databases">
        <title>Phyllosticta paracitricarpa is synonymous to the EU quarantine fungus P. citricarpa based on phylogenomic analyses.</title>
        <authorList>
            <consortium name="Lawrence Berkeley National Laboratory"/>
            <person name="Van Ingen-Buijs V.A."/>
            <person name="Van Westerhoven A.C."/>
            <person name="Haridas S."/>
            <person name="Skiadas P."/>
            <person name="Martin F."/>
            <person name="Groenewald J.Z."/>
            <person name="Crous P.W."/>
            <person name="Seidl M.F."/>
        </authorList>
    </citation>
    <scope>NUCLEOTIDE SEQUENCE [LARGE SCALE GENOMIC DNA]</scope>
    <source>
        <strain evidence="4 5">CBS 123374</strain>
    </source>
</reference>
<keyword evidence="5" id="KW-1185">Reference proteome</keyword>
<name>A0ABR1YRP6_9PEZI</name>
<dbReference type="SUPFAM" id="SSF56601">
    <property type="entry name" value="beta-lactamase/transpeptidase-like"/>
    <property type="match status" value="1"/>
</dbReference>
<dbReference type="InterPro" id="IPR012338">
    <property type="entry name" value="Beta-lactam/transpept-like"/>
</dbReference>
<dbReference type="EMBL" id="JBBWRZ010000004">
    <property type="protein sequence ID" value="KAK8237665.1"/>
    <property type="molecule type" value="Genomic_DNA"/>
</dbReference>
<comment type="similarity">
    <text evidence="1">Belongs to the class-A beta-lactamase family.</text>
</comment>
<dbReference type="InterPro" id="IPR050789">
    <property type="entry name" value="Diverse_Enzym_Activities"/>
</dbReference>
<dbReference type="PANTHER" id="PTHR43283:SF17">
    <property type="entry name" value="(LOVD), PUTATIVE (AFU_ORTHOLOGUE AFUA_5G00920)-RELATED"/>
    <property type="match status" value="1"/>
</dbReference>
<evidence type="ECO:0000313" key="5">
    <source>
        <dbReference type="Proteomes" id="UP001492380"/>
    </source>
</evidence>
<organism evidence="4 5">
    <name type="scientific">Phyllosticta capitalensis</name>
    <dbReference type="NCBI Taxonomy" id="121624"/>
    <lineage>
        <taxon>Eukaryota</taxon>
        <taxon>Fungi</taxon>
        <taxon>Dikarya</taxon>
        <taxon>Ascomycota</taxon>
        <taxon>Pezizomycotina</taxon>
        <taxon>Dothideomycetes</taxon>
        <taxon>Dothideomycetes incertae sedis</taxon>
        <taxon>Botryosphaeriales</taxon>
        <taxon>Phyllostictaceae</taxon>
        <taxon>Phyllosticta</taxon>
    </lineage>
</organism>
<dbReference type="InterPro" id="IPR001466">
    <property type="entry name" value="Beta-lactam-related"/>
</dbReference>
<accession>A0ABR1YRP6</accession>
<gene>
    <name evidence="4" type="ORF">HDK90DRAFT_481196</name>
</gene>
<proteinExistence type="inferred from homology"/>
<dbReference type="Proteomes" id="UP001492380">
    <property type="component" value="Unassembled WGS sequence"/>
</dbReference>
<evidence type="ECO:0000313" key="4">
    <source>
        <dbReference type="EMBL" id="KAK8237665.1"/>
    </source>
</evidence>
<evidence type="ECO:0000259" key="3">
    <source>
        <dbReference type="Pfam" id="PF00144"/>
    </source>
</evidence>
<comment type="caution">
    <text evidence="4">The sequence shown here is derived from an EMBL/GenBank/DDBJ whole genome shotgun (WGS) entry which is preliminary data.</text>
</comment>
<sequence length="408" mass="44846">MASLEQTFEQACASGEIAGAVMIASNTDGSFRFENTFGKRSVREDGDQSPLKKDGIMWIASCTKLLGTIAALQCVERGQLSLDAPIYDIVPEFKDQDILTGIDDNGKAVYQKGHSTPMTLRLLLTHSAGLGYDEMYPLLMAWRESRGEKVSPGGTIASRMTLPLLYDPSSMWMYGCGIDWAGKMVERVNDNMPLDAYMQKHIFEPLGITDMTFDLATRPDLAARMVDMSKRDEQTGKVRYTDSRMPHNGATEPMAGQGLFTSAPEYMKVLQSLLANDGKLLQPATVDSMFEPNLSPSAKHTLNAMLDGNPIFNNAMGGLSVGAERDWGFGGLLMMTDVPGWRSARTLTWGGLPNLTWWIDRKAGLCGIFAGQLIPTGDARVIELSRVFERDMYRRIEAEGGVAESPKL</sequence>
<dbReference type="Pfam" id="PF00144">
    <property type="entry name" value="Beta-lactamase"/>
    <property type="match status" value="1"/>
</dbReference>
<evidence type="ECO:0000256" key="2">
    <source>
        <dbReference type="ARBA" id="ARBA00022801"/>
    </source>
</evidence>